<dbReference type="EMBL" id="CAKXYY010000020">
    <property type="protein sequence ID" value="CAH2354957.1"/>
    <property type="molecule type" value="Genomic_DNA"/>
</dbReference>
<feature type="compositionally biased region" description="Low complexity" evidence="4">
    <location>
        <begin position="9"/>
        <end position="31"/>
    </location>
</feature>
<feature type="region of interest" description="Disordered" evidence="4">
    <location>
        <begin position="122"/>
        <end position="149"/>
    </location>
</feature>
<name>A0A9P0QTX2_9ASCO</name>
<evidence type="ECO:0000259" key="6">
    <source>
        <dbReference type="PROSITE" id="PS50195"/>
    </source>
</evidence>
<keyword evidence="1 3" id="KW-0728">SH3 domain</keyword>
<dbReference type="PANTHER" id="PTHR15706">
    <property type="entry name" value="SH3 MULTIPLE DOMAIN"/>
    <property type="match status" value="1"/>
</dbReference>
<evidence type="ECO:0000313" key="8">
    <source>
        <dbReference type="Proteomes" id="UP000837801"/>
    </source>
</evidence>
<feature type="domain" description="SH3" evidence="5">
    <location>
        <begin position="51"/>
        <end position="116"/>
    </location>
</feature>
<dbReference type="AlphaFoldDB" id="A0A9P0QTX2"/>
<evidence type="ECO:0000256" key="2">
    <source>
        <dbReference type="ARBA" id="ARBA00022737"/>
    </source>
</evidence>
<dbReference type="Proteomes" id="UP000837801">
    <property type="component" value="Unassembled WGS sequence"/>
</dbReference>
<dbReference type="PROSITE" id="PS50002">
    <property type="entry name" value="SH3"/>
    <property type="match status" value="2"/>
</dbReference>
<sequence>MIFRRSKRSSSSSSSPKHTISRISSGSSHTSPVSRGIPSSSMTTAESVLSSPKKVIKALYDYRPQGPGELAFTKGDFFHVLSGEMESDPDGWYEATNPMTGARGMVPISYFEVFNRSRPSVVENEHPSSGLHTFQHPANGGSTSSHTSPTSYLYQQRNSNQNLYAVTLYDFQAERPDELDIFVGENLTICAHHEFEWFIAKPINRLGGPGLVPVSYVQIIDLVSSSTPTPVELESNDIVKLIQTFKIPTVEQWKDQTAKYQASTIPLGSISSTPPALSSNTQFFRSSSVIDSGNPNGASSNRSSLSSTNTTIVEASVDSYQLDHGRYQYLIIAKLSNGKTRYLSRFYQDFYDLQVKLLELFPFEAGKIENSKRIIPSIPGPLINVNDSISKLRREKLDYYLRNLISLPVNISRSEEVLALFEVLENGFDKEVVEGKRERRVSKPISQKSYYHQDRLSQYSNFHAAPGTRTSYPESINNYNNNNNINHDQINDNNNNNSNNNYNNNNNNNINNNNNNNHNGNGNGNHQRSLSSSSTNLLLNTAEGNSPSGTSASTSRENSTNDGNANGNGSAQGSASKVKVKFYYEEDIFVLLLPTNLRLQDLKSKLAKRLLTSPSTTEDITLDELNNIQLYLKNEYDDFVEDHNLVDEESVELTETQSLQLKALEIDDDGKFHENLYDKCKIAIVV</sequence>
<evidence type="ECO:0000256" key="4">
    <source>
        <dbReference type="SAM" id="MobiDB-lite"/>
    </source>
</evidence>
<dbReference type="Gene3D" id="3.30.1520.10">
    <property type="entry name" value="Phox-like domain"/>
    <property type="match status" value="1"/>
</dbReference>
<comment type="caution">
    <text evidence="7">The sequence shown here is derived from an EMBL/GenBank/DDBJ whole genome shotgun (WGS) entry which is preliminary data.</text>
</comment>
<evidence type="ECO:0000259" key="5">
    <source>
        <dbReference type="PROSITE" id="PS50002"/>
    </source>
</evidence>
<gene>
    <name evidence="7" type="ORF">CLIB1423_20S00760</name>
</gene>
<dbReference type="InterPro" id="IPR036028">
    <property type="entry name" value="SH3-like_dom_sf"/>
</dbReference>
<feature type="compositionally biased region" description="Polar residues" evidence="4">
    <location>
        <begin position="542"/>
        <end position="557"/>
    </location>
</feature>
<dbReference type="Pfam" id="PF00787">
    <property type="entry name" value="PX"/>
    <property type="match status" value="1"/>
</dbReference>
<accession>A0A9P0QTX2</accession>
<dbReference type="Pfam" id="PF00018">
    <property type="entry name" value="SH3_1"/>
    <property type="match status" value="2"/>
</dbReference>
<dbReference type="Gene3D" id="3.10.20.90">
    <property type="entry name" value="Phosphatidylinositol 3-kinase Catalytic Subunit, Chain A, domain 1"/>
    <property type="match status" value="1"/>
</dbReference>
<proteinExistence type="predicted"/>
<feature type="compositionally biased region" description="Low complexity" evidence="4">
    <location>
        <begin position="558"/>
        <end position="575"/>
    </location>
</feature>
<dbReference type="SUPFAM" id="SSF54277">
    <property type="entry name" value="CAD &amp; PB1 domains"/>
    <property type="match status" value="1"/>
</dbReference>
<keyword evidence="2" id="KW-0677">Repeat</keyword>
<evidence type="ECO:0000256" key="1">
    <source>
        <dbReference type="ARBA" id="ARBA00022443"/>
    </source>
</evidence>
<dbReference type="OrthoDB" id="548867at2759"/>
<dbReference type="SUPFAM" id="SSF50044">
    <property type="entry name" value="SH3-domain"/>
    <property type="match status" value="2"/>
</dbReference>
<dbReference type="CDD" id="cd11879">
    <property type="entry name" value="SH3_Bem1p_2"/>
    <property type="match status" value="1"/>
</dbReference>
<feature type="domain" description="PX" evidence="6">
    <location>
        <begin position="307"/>
        <end position="428"/>
    </location>
</feature>
<dbReference type="InterPro" id="IPR051228">
    <property type="entry name" value="NADPH_Oxidase/PX-Domain"/>
</dbReference>
<evidence type="ECO:0000256" key="3">
    <source>
        <dbReference type="PROSITE-ProRule" id="PRU00192"/>
    </source>
</evidence>
<reference evidence="7" key="1">
    <citation type="submission" date="2022-03" db="EMBL/GenBank/DDBJ databases">
        <authorList>
            <person name="Legras J.-L."/>
            <person name="Devillers H."/>
            <person name="Grondin C."/>
        </authorList>
    </citation>
    <scope>NUCLEOTIDE SEQUENCE</scope>
    <source>
        <strain evidence="7">CLIB 1423</strain>
    </source>
</reference>
<dbReference type="PROSITE" id="PS50195">
    <property type="entry name" value="PX"/>
    <property type="match status" value="1"/>
</dbReference>
<dbReference type="InterPro" id="IPR001683">
    <property type="entry name" value="PX_dom"/>
</dbReference>
<dbReference type="SUPFAM" id="SSF64268">
    <property type="entry name" value="PX domain"/>
    <property type="match status" value="1"/>
</dbReference>
<keyword evidence="8" id="KW-1185">Reference proteome</keyword>
<dbReference type="Gene3D" id="2.30.30.40">
    <property type="entry name" value="SH3 Domains"/>
    <property type="match status" value="2"/>
</dbReference>
<feature type="region of interest" description="Disordered" evidence="4">
    <location>
        <begin position="463"/>
        <end position="575"/>
    </location>
</feature>
<feature type="compositionally biased region" description="Low complexity" evidence="4">
    <location>
        <begin position="475"/>
        <end position="541"/>
    </location>
</feature>
<dbReference type="GO" id="GO:0005737">
    <property type="term" value="C:cytoplasm"/>
    <property type="evidence" value="ECO:0007669"/>
    <property type="project" value="TreeGrafter"/>
</dbReference>
<feature type="region of interest" description="Disordered" evidence="4">
    <location>
        <begin position="1"/>
        <end position="47"/>
    </location>
</feature>
<protein>
    <submittedName>
        <fullName evidence="7">Bud emergence protein 1</fullName>
    </submittedName>
</protein>
<dbReference type="CDD" id="cd06890">
    <property type="entry name" value="PX_Bem1p"/>
    <property type="match status" value="1"/>
</dbReference>
<feature type="domain" description="SH3" evidence="5">
    <location>
        <begin position="160"/>
        <end position="222"/>
    </location>
</feature>
<dbReference type="SMART" id="SM00312">
    <property type="entry name" value="PX"/>
    <property type="match status" value="1"/>
</dbReference>
<dbReference type="SMART" id="SM00326">
    <property type="entry name" value="SH3"/>
    <property type="match status" value="2"/>
</dbReference>
<feature type="compositionally biased region" description="Polar residues" evidence="4">
    <location>
        <begin position="37"/>
        <end position="47"/>
    </location>
</feature>
<dbReference type="PANTHER" id="PTHR15706:SF2">
    <property type="entry name" value="SH3 AND PX DOMAIN-CONTAINING PROTEIN 2A"/>
    <property type="match status" value="1"/>
</dbReference>
<organism evidence="7 8">
    <name type="scientific">[Candida] railenensis</name>
    <dbReference type="NCBI Taxonomy" id="45579"/>
    <lineage>
        <taxon>Eukaryota</taxon>
        <taxon>Fungi</taxon>
        <taxon>Dikarya</taxon>
        <taxon>Ascomycota</taxon>
        <taxon>Saccharomycotina</taxon>
        <taxon>Pichiomycetes</taxon>
        <taxon>Debaryomycetaceae</taxon>
        <taxon>Kurtzmaniella</taxon>
    </lineage>
</organism>
<dbReference type="CDD" id="cd11878">
    <property type="entry name" value="SH3_Bem1p_1"/>
    <property type="match status" value="1"/>
</dbReference>
<dbReference type="InterPro" id="IPR035550">
    <property type="entry name" value="Bem1/Scd2_PX"/>
</dbReference>
<dbReference type="InterPro" id="IPR001452">
    <property type="entry name" value="SH3_domain"/>
</dbReference>
<dbReference type="InterPro" id="IPR035549">
    <property type="entry name" value="Bem1/Scd2_SH3_2"/>
</dbReference>
<dbReference type="InterPro" id="IPR035548">
    <property type="entry name" value="Bem1/Scd2_SH3_1"/>
</dbReference>
<dbReference type="GO" id="GO:0035091">
    <property type="term" value="F:phosphatidylinositol binding"/>
    <property type="evidence" value="ECO:0007669"/>
    <property type="project" value="InterPro"/>
</dbReference>
<dbReference type="InterPro" id="IPR036871">
    <property type="entry name" value="PX_dom_sf"/>
</dbReference>
<evidence type="ECO:0000313" key="7">
    <source>
        <dbReference type="EMBL" id="CAH2354957.1"/>
    </source>
</evidence>